<dbReference type="InterPro" id="IPR058548">
    <property type="entry name" value="MlaB-like_STAS"/>
</dbReference>
<reference evidence="3" key="1">
    <citation type="submission" date="2010-02" db="EMBL/GenBank/DDBJ databases">
        <title>Complete sequence of Desulfurivibrio alkaliphilus AHT2.</title>
        <authorList>
            <consortium name="US DOE Joint Genome Institute"/>
            <person name="Pitluck S."/>
            <person name="Chertkov O."/>
            <person name="Detter J.C."/>
            <person name="Han C."/>
            <person name="Tapia R."/>
            <person name="Larimer F."/>
            <person name="Land M."/>
            <person name="Hauser L."/>
            <person name="Kyrpides N."/>
            <person name="Mikhailova N."/>
            <person name="Sorokin D.Y."/>
            <person name="Muyzer G."/>
            <person name="Woyke T."/>
        </authorList>
    </citation>
    <scope>NUCLEOTIDE SEQUENCE [LARGE SCALE GENOMIC DNA]</scope>
    <source>
        <strain evidence="3">DSM 19089 / UNIQEM U267 / AHT2</strain>
    </source>
</reference>
<evidence type="ECO:0000313" key="3">
    <source>
        <dbReference type="Proteomes" id="UP000001508"/>
    </source>
</evidence>
<dbReference type="HOGENOM" id="CLU_115403_9_4_7"/>
<dbReference type="Pfam" id="PF13466">
    <property type="entry name" value="STAS_2"/>
    <property type="match status" value="1"/>
</dbReference>
<dbReference type="InterPro" id="IPR002645">
    <property type="entry name" value="STAS_dom"/>
</dbReference>
<evidence type="ECO:0000313" key="2">
    <source>
        <dbReference type="EMBL" id="ADH84949.1"/>
    </source>
</evidence>
<dbReference type="KEGG" id="dak:DaAHT2_0238"/>
<dbReference type="CDD" id="cd07043">
    <property type="entry name" value="STAS_anti-anti-sigma_factors"/>
    <property type="match status" value="1"/>
</dbReference>
<sequence length="103" mass="11409">MQIEASQNDNKVRISLEGVVDEKGAEELKKTIKQLPLASVREVEIDCSRVKHIGSSGIGKLLLLYKHLASNGGQLRVTNLTGPLFELFTELKMDTLFTITRQG</sequence>
<dbReference type="SUPFAM" id="SSF52091">
    <property type="entry name" value="SpoIIaa-like"/>
    <property type="match status" value="1"/>
</dbReference>
<dbReference type="Gene3D" id="3.30.750.24">
    <property type="entry name" value="STAS domain"/>
    <property type="match status" value="1"/>
</dbReference>
<organism evidence="2 3">
    <name type="scientific">Desulfurivibrio alkaliphilus (strain DSM 19089 / UNIQEM U267 / AHT2)</name>
    <dbReference type="NCBI Taxonomy" id="589865"/>
    <lineage>
        <taxon>Bacteria</taxon>
        <taxon>Pseudomonadati</taxon>
        <taxon>Thermodesulfobacteriota</taxon>
        <taxon>Desulfobulbia</taxon>
        <taxon>Desulfobulbales</taxon>
        <taxon>Desulfobulbaceae</taxon>
        <taxon>Desulfurivibrio</taxon>
    </lineage>
</organism>
<dbReference type="RefSeq" id="WP_013162480.1">
    <property type="nucleotide sequence ID" value="NC_014216.1"/>
</dbReference>
<name>D6Z6J0_DESAT</name>
<protein>
    <submittedName>
        <fullName evidence="2">Anti-sigma-factor antagonist</fullName>
    </submittedName>
</protein>
<dbReference type="STRING" id="589865.DaAHT2_0238"/>
<dbReference type="InParanoid" id="D6Z6J0"/>
<keyword evidence="3" id="KW-1185">Reference proteome</keyword>
<dbReference type="EMBL" id="CP001940">
    <property type="protein sequence ID" value="ADH84949.1"/>
    <property type="molecule type" value="Genomic_DNA"/>
</dbReference>
<dbReference type="GO" id="GO:0043856">
    <property type="term" value="F:anti-sigma factor antagonist activity"/>
    <property type="evidence" value="ECO:0007669"/>
    <property type="project" value="TreeGrafter"/>
</dbReference>
<dbReference type="PROSITE" id="PS50801">
    <property type="entry name" value="STAS"/>
    <property type="match status" value="1"/>
</dbReference>
<dbReference type="OrthoDB" id="5517344at2"/>
<dbReference type="InterPro" id="IPR036513">
    <property type="entry name" value="STAS_dom_sf"/>
</dbReference>
<dbReference type="eggNOG" id="COG1366">
    <property type="taxonomic scope" value="Bacteria"/>
</dbReference>
<dbReference type="PANTHER" id="PTHR33495">
    <property type="entry name" value="ANTI-SIGMA FACTOR ANTAGONIST TM_1081-RELATED-RELATED"/>
    <property type="match status" value="1"/>
</dbReference>
<evidence type="ECO:0000259" key="1">
    <source>
        <dbReference type="PROSITE" id="PS50801"/>
    </source>
</evidence>
<accession>D6Z6J0</accession>
<feature type="domain" description="STAS" evidence="1">
    <location>
        <begin position="1"/>
        <end position="103"/>
    </location>
</feature>
<proteinExistence type="predicted"/>
<gene>
    <name evidence="2" type="ordered locus">DaAHT2_0238</name>
</gene>
<dbReference type="AlphaFoldDB" id="D6Z6J0"/>
<dbReference type="Proteomes" id="UP000001508">
    <property type="component" value="Chromosome"/>
</dbReference>